<dbReference type="GO" id="GO:0003723">
    <property type="term" value="F:RNA binding"/>
    <property type="evidence" value="ECO:0007669"/>
    <property type="project" value="UniProtKB-KW"/>
</dbReference>
<evidence type="ECO:0000256" key="1">
    <source>
        <dbReference type="PIRSR" id="PIRSR606225-1"/>
    </source>
</evidence>
<keyword evidence="3" id="KW-0413">Isomerase</keyword>
<dbReference type="OrthoDB" id="424794at2759"/>
<dbReference type="PROSITE" id="PS01129">
    <property type="entry name" value="PSI_RLU"/>
    <property type="match status" value="1"/>
</dbReference>
<gene>
    <name evidence="6" type="ORF">BCR43DRAFT_448940</name>
</gene>
<protein>
    <recommendedName>
        <fullName evidence="3">Pseudouridine synthase</fullName>
        <ecNumber evidence="3">5.4.99.-</ecNumber>
    </recommendedName>
</protein>
<evidence type="ECO:0000256" key="3">
    <source>
        <dbReference type="RuleBase" id="RU362028"/>
    </source>
</evidence>
<dbReference type="PROSITE" id="PS50889">
    <property type="entry name" value="S4"/>
    <property type="match status" value="1"/>
</dbReference>
<dbReference type="InterPro" id="IPR020103">
    <property type="entry name" value="PsdUridine_synth_cat_dom_sf"/>
</dbReference>
<dbReference type="CDD" id="cd02557">
    <property type="entry name" value="PseudoU_synth_ScRIB2"/>
    <property type="match status" value="1"/>
</dbReference>
<dbReference type="Proteomes" id="UP000242180">
    <property type="component" value="Unassembled WGS sequence"/>
</dbReference>
<keyword evidence="2" id="KW-0694">RNA-binding</keyword>
<evidence type="ECO:0000259" key="5">
    <source>
        <dbReference type="Pfam" id="PF00849"/>
    </source>
</evidence>
<name>A0A1X2HRJ0_SYNRA</name>
<feature type="compositionally biased region" description="Basic and acidic residues" evidence="4">
    <location>
        <begin position="39"/>
        <end position="56"/>
    </location>
</feature>
<dbReference type="AlphaFoldDB" id="A0A1X2HRJ0"/>
<dbReference type="SUPFAM" id="SSF55120">
    <property type="entry name" value="Pseudouridine synthase"/>
    <property type="match status" value="1"/>
</dbReference>
<comment type="function">
    <text evidence="3">Responsible for synthesis of pseudouridine from uracil.</text>
</comment>
<proteinExistence type="inferred from homology"/>
<dbReference type="NCBIfam" id="TIGR00005">
    <property type="entry name" value="rluA_subfam"/>
    <property type="match status" value="1"/>
</dbReference>
<organism evidence="6 7">
    <name type="scientific">Syncephalastrum racemosum</name>
    <name type="common">Filamentous fungus</name>
    <dbReference type="NCBI Taxonomy" id="13706"/>
    <lineage>
        <taxon>Eukaryota</taxon>
        <taxon>Fungi</taxon>
        <taxon>Fungi incertae sedis</taxon>
        <taxon>Mucoromycota</taxon>
        <taxon>Mucoromycotina</taxon>
        <taxon>Mucoromycetes</taxon>
        <taxon>Mucorales</taxon>
        <taxon>Syncephalastraceae</taxon>
        <taxon>Syncephalastrum</taxon>
    </lineage>
</organism>
<comment type="similarity">
    <text evidence="3">Belongs to the pseudouridine synthase RluA family.</text>
</comment>
<dbReference type="PANTHER" id="PTHR21600:SF40">
    <property type="entry name" value="PSEUDOURIDYLATE SYNTHASE RPUSD2"/>
    <property type="match status" value="1"/>
</dbReference>
<evidence type="ECO:0000313" key="6">
    <source>
        <dbReference type="EMBL" id="ORZ02205.1"/>
    </source>
</evidence>
<dbReference type="InterPro" id="IPR006145">
    <property type="entry name" value="PsdUridine_synth_RsuA/RluA"/>
</dbReference>
<dbReference type="Pfam" id="PF00849">
    <property type="entry name" value="PseudoU_synth_2"/>
    <property type="match status" value="1"/>
</dbReference>
<dbReference type="PANTHER" id="PTHR21600">
    <property type="entry name" value="MITOCHONDRIAL RNA PSEUDOURIDINE SYNTHASE"/>
    <property type="match status" value="1"/>
</dbReference>
<dbReference type="InterPro" id="IPR006224">
    <property type="entry name" value="PsdUridine_synth_RluA-like_CS"/>
</dbReference>
<evidence type="ECO:0000256" key="2">
    <source>
        <dbReference type="PROSITE-ProRule" id="PRU00182"/>
    </source>
</evidence>
<evidence type="ECO:0000313" key="7">
    <source>
        <dbReference type="Proteomes" id="UP000242180"/>
    </source>
</evidence>
<accession>A0A1X2HRJ0</accession>
<dbReference type="GO" id="GO:0009982">
    <property type="term" value="F:pseudouridine synthase activity"/>
    <property type="evidence" value="ECO:0007669"/>
    <property type="project" value="InterPro"/>
</dbReference>
<feature type="domain" description="Pseudouridine synthase RsuA/RluA-like" evidence="5">
    <location>
        <begin position="164"/>
        <end position="310"/>
    </location>
</feature>
<dbReference type="STRING" id="13706.A0A1X2HRJ0"/>
<reference evidence="6 7" key="1">
    <citation type="submission" date="2016-07" db="EMBL/GenBank/DDBJ databases">
        <title>Pervasive Adenine N6-methylation of Active Genes in Fungi.</title>
        <authorList>
            <consortium name="DOE Joint Genome Institute"/>
            <person name="Mondo S.J."/>
            <person name="Dannebaum R.O."/>
            <person name="Kuo R.C."/>
            <person name="Labutti K."/>
            <person name="Haridas S."/>
            <person name="Kuo A."/>
            <person name="Salamov A."/>
            <person name="Ahrendt S.R."/>
            <person name="Lipzen A."/>
            <person name="Sullivan W."/>
            <person name="Andreopoulos W.B."/>
            <person name="Clum A."/>
            <person name="Lindquist E."/>
            <person name="Daum C."/>
            <person name="Ramamoorthy G.K."/>
            <person name="Gryganskyi A."/>
            <person name="Culley D."/>
            <person name="Magnuson J.K."/>
            <person name="James T.Y."/>
            <person name="O'Malley M.A."/>
            <person name="Stajich J.E."/>
            <person name="Spatafora J.W."/>
            <person name="Visel A."/>
            <person name="Grigoriev I.V."/>
        </authorList>
    </citation>
    <scope>NUCLEOTIDE SEQUENCE [LARGE SCALE GENOMIC DNA]</scope>
    <source>
        <strain evidence="6 7">NRRL 2496</strain>
    </source>
</reference>
<comment type="caution">
    <text evidence="6">The sequence shown here is derived from an EMBL/GenBank/DDBJ whole genome shotgun (WGS) entry which is preliminary data.</text>
</comment>
<feature type="active site" evidence="1">
    <location>
        <position position="207"/>
    </location>
</feature>
<sequence>MPSDQEPEKEPTQPTPQDQDQDQDQGQAIGQKRKAKNNGQERKTKQRRGRSDDDDFRRRNDLANVEYIFENGLRKVKPYFFQYRAYAKGRWLQRPLLEFFSEEFQDRDKEYYRHAIENGIITVNDQPATIDQIVKNNDVIGHKVHRHEPPVTAEDIQIVHQQDDLVVINKPGGIPIHPAGRYRHNTLIHVLRKKLNVDTLHPVNRLDRPTSGLIVLGLNVDRARELERAMSAGQIQKEYVCRVEGEFPEGEVVCDAPIKTISYKLSINYVHNEGKQCKTIFQRISYDGKTSVVRCQPKTGRTHQIRVHLRYLGYPIANDHIYGTDTAWTHLLPKGEAVDDTQSEALIKKVQEASPYPAGLWQQDKATVTMATCPDCGLELTPDPDARGMVIWLHAWRYAGDGWAYETEMPAWADENFATTANGKSDPAAAAGATTSL</sequence>
<dbReference type="InterPro" id="IPR050188">
    <property type="entry name" value="RluA_PseudoU_synthase"/>
</dbReference>
<comment type="catalytic activity">
    <reaction evidence="3">
        <text>a uridine in RNA = a pseudouridine in RNA</text>
        <dbReference type="Rhea" id="RHEA:48348"/>
        <dbReference type="Rhea" id="RHEA-COMP:12068"/>
        <dbReference type="Rhea" id="RHEA-COMP:12069"/>
        <dbReference type="ChEBI" id="CHEBI:65314"/>
        <dbReference type="ChEBI" id="CHEBI:65315"/>
    </reaction>
</comment>
<dbReference type="EC" id="5.4.99.-" evidence="3"/>
<dbReference type="GO" id="GO:0000455">
    <property type="term" value="P:enzyme-directed rRNA pseudouridine synthesis"/>
    <property type="evidence" value="ECO:0007669"/>
    <property type="project" value="TreeGrafter"/>
</dbReference>
<evidence type="ECO:0000256" key="4">
    <source>
        <dbReference type="SAM" id="MobiDB-lite"/>
    </source>
</evidence>
<dbReference type="InParanoid" id="A0A1X2HRJ0"/>
<dbReference type="FunCoup" id="A0A1X2HRJ0">
    <property type="interactions" value="334"/>
</dbReference>
<dbReference type="EMBL" id="MCGN01000001">
    <property type="protein sequence ID" value="ORZ02205.1"/>
    <property type="molecule type" value="Genomic_DNA"/>
</dbReference>
<dbReference type="InterPro" id="IPR006225">
    <property type="entry name" value="PsdUridine_synth_RluC/D"/>
</dbReference>
<dbReference type="Gene3D" id="3.30.2350.10">
    <property type="entry name" value="Pseudouridine synthase"/>
    <property type="match status" value="1"/>
</dbReference>
<dbReference type="OMA" id="QTYCKGR"/>
<feature type="compositionally biased region" description="Basic and acidic residues" evidence="4">
    <location>
        <begin position="1"/>
        <end position="11"/>
    </location>
</feature>
<feature type="region of interest" description="Disordered" evidence="4">
    <location>
        <begin position="1"/>
        <end position="56"/>
    </location>
</feature>
<keyword evidence="7" id="KW-1185">Reference proteome</keyword>